<dbReference type="Gene3D" id="3.90.180.10">
    <property type="entry name" value="Medium-chain alcohol dehydrogenases, catalytic domain"/>
    <property type="match status" value="1"/>
</dbReference>
<dbReference type="InterPro" id="IPR036291">
    <property type="entry name" value="NAD(P)-bd_dom_sf"/>
</dbReference>
<evidence type="ECO:0000259" key="1">
    <source>
        <dbReference type="SMART" id="SM00829"/>
    </source>
</evidence>
<dbReference type="InterPro" id="IPR013154">
    <property type="entry name" value="ADH-like_N"/>
</dbReference>
<dbReference type="SMART" id="SM00829">
    <property type="entry name" value="PKS_ER"/>
    <property type="match status" value="1"/>
</dbReference>
<dbReference type="InterPro" id="IPR051397">
    <property type="entry name" value="Zn-ADH-like_protein"/>
</dbReference>
<comment type="caution">
    <text evidence="2">The sequence shown here is derived from an EMBL/GenBank/DDBJ whole genome shotgun (WGS) entry which is preliminary data.</text>
</comment>
<dbReference type="Pfam" id="PF00107">
    <property type="entry name" value="ADH_zinc_N"/>
    <property type="match status" value="1"/>
</dbReference>
<organism evidence="2 3">
    <name type="scientific">Reticulibacter mediterranei</name>
    <dbReference type="NCBI Taxonomy" id="2778369"/>
    <lineage>
        <taxon>Bacteria</taxon>
        <taxon>Bacillati</taxon>
        <taxon>Chloroflexota</taxon>
        <taxon>Ktedonobacteria</taxon>
        <taxon>Ktedonobacterales</taxon>
        <taxon>Reticulibacteraceae</taxon>
        <taxon>Reticulibacter</taxon>
    </lineage>
</organism>
<dbReference type="Pfam" id="PF08240">
    <property type="entry name" value="ADH_N"/>
    <property type="match status" value="1"/>
</dbReference>
<evidence type="ECO:0000313" key="2">
    <source>
        <dbReference type="EMBL" id="GHO96135.1"/>
    </source>
</evidence>
<feature type="domain" description="Enoyl reductase (ER)" evidence="1">
    <location>
        <begin position="12"/>
        <end position="316"/>
    </location>
</feature>
<protein>
    <submittedName>
        <fullName evidence="2">Oxidoreductase</fullName>
    </submittedName>
</protein>
<reference evidence="2" key="1">
    <citation type="submission" date="2020-10" db="EMBL/GenBank/DDBJ databases">
        <title>Taxonomic study of unclassified bacteria belonging to the class Ktedonobacteria.</title>
        <authorList>
            <person name="Yabe S."/>
            <person name="Wang C.M."/>
            <person name="Zheng Y."/>
            <person name="Sakai Y."/>
            <person name="Cavaletti L."/>
            <person name="Monciardini P."/>
            <person name="Donadio S."/>
        </authorList>
    </citation>
    <scope>NUCLEOTIDE SEQUENCE</scope>
    <source>
        <strain evidence="2">ID150040</strain>
    </source>
</reference>
<dbReference type="InterPro" id="IPR011032">
    <property type="entry name" value="GroES-like_sf"/>
</dbReference>
<dbReference type="RefSeq" id="WP_220206778.1">
    <property type="nucleotide sequence ID" value="NZ_BNJK01000001.1"/>
</dbReference>
<accession>A0A8J3ISJ9</accession>
<sequence>MDSIQAIVVDHQVAEHLVIREVQRPIPTPSEALVRVHAISLNVGDIYRISLAESGGQLGWDLAGTVEQAAADGSGPKSGSRVAGLLVAPRFGAGAQLVAVPTKDLAEIPNGVSFAQAAALPTAGLTALYALERGGSLLHRNVLVTGASGGVGHFACQLAQLAGASVVGAVRQEANIASVKALGVRHIAKGADLSVAQQFGPYDLIIDVLGGHALAVALSSLLVPGGLCVGLGMMDGLEVTLNLGEIFMQAGNINLSTLVLPVELKSKAGAEGLARLMHLVAEERLHPLIGIEAPWTEITKIVQQFRDRRIPGKAVLHIS</sequence>
<evidence type="ECO:0000313" key="3">
    <source>
        <dbReference type="Proteomes" id="UP000597444"/>
    </source>
</evidence>
<dbReference type="Gene3D" id="3.40.50.720">
    <property type="entry name" value="NAD(P)-binding Rossmann-like Domain"/>
    <property type="match status" value="1"/>
</dbReference>
<dbReference type="PANTHER" id="PTHR43677:SF1">
    <property type="entry name" value="ACRYLYL-COA REDUCTASE ACUI-RELATED"/>
    <property type="match status" value="1"/>
</dbReference>
<dbReference type="Proteomes" id="UP000597444">
    <property type="component" value="Unassembled WGS sequence"/>
</dbReference>
<dbReference type="AlphaFoldDB" id="A0A8J3ISJ9"/>
<dbReference type="CDD" id="cd08270">
    <property type="entry name" value="MDR4"/>
    <property type="match status" value="1"/>
</dbReference>
<name>A0A8J3ISJ9_9CHLR</name>
<dbReference type="GO" id="GO:0043957">
    <property type="term" value="F:acryloyl-CoA reductase (NADPH) activity"/>
    <property type="evidence" value="ECO:0007669"/>
    <property type="project" value="TreeGrafter"/>
</dbReference>
<dbReference type="InterPro" id="IPR020843">
    <property type="entry name" value="ER"/>
</dbReference>
<keyword evidence="3" id="KW-1185">Reference proteome</keyword>
<dbReference type="EMBL" id="BNJK01000001">
    <property type="protein sequence ID" value="GHO96135.1"/>
    <property type="molecule type" value="Genomic_DNA"/>
</dbReference>
<dbReference type="SUPFAM" id="SSF50129">
    <property type="entry name" value="GroES-like"/>
    <property type="match status" value="1"/>
</dbReference>
<proteinExistence type="predicted"/>
<dbReference type="PANTHER" id="PTHR43677">
    <property type="entry name" value="SHORT-CHAIN DEHYDROGENASE/REDUCTASE"/>
    <property type="match status" value="1"/>
</dbReference>
<dbReference type="InterPro" id="IPR013149">
    <property type="entry name" value="ADH-like_C"/>
</dbReference>
<gene>
    <name evidence="2" type="ORF">KSF_061830</name>
</gene>
<dbReference type="SUPFAM" id="SSF51735">
    <property type="entry name" value="NAD(P)-binding Rossmann-fold domains"/>
    <property type="match status" value="1"/>
</dbReference>